<evidence type="ECO:0000259" key="2">
    <source>
        <dbReference type="PROSITE" id="PS51464"/>
    </source>
</evidence>
<proteinExistence type="predicted"/>
<evidence type="ECO:0000313" key="4">
    <source>
        <dbReference type="Proteomes" id="UP001153050"/>
    </source>
</evidence>
<keyword evidence="4" id="KW-1185">Reference proteome</keyword>
<dbReference type="Gene3D" id="3.40.50.10490">
    <property type="entry name" value="Glucose-6-phosphate isomerase like protein, domain 1"/>
    <property type="match status" value="1"/>
</dbReference>
<dbReference type="EMBL" id="CAKXZT010000145">
    <property type="protein sequence ID" value="CAH2405722.1"/>
    <property type="molecule type" value="Genomic_DNA"/>
</dbReference>
<evidence type="ECO:0000256" key="1">
    <source>
        <dbReference type="ARBA" id="ARBA00022576"/>
    </source>
</evidence>
<dbReference type="InterPro" id="IPR046348">
    <property type="entry name" value="SIS_dom_sf"/>
</dbReference>
<dbReference type="EC" id="3.5.-.-" evidence="3"/>
<comment type="caution">
    <text evidence="3">The sequence shown here is derived from an EMBL/GenBank/DDBJ whole genome shotgun (WGS) entry which is preliminary data.</text>
</comment>
<gene>
    <name evidence="3" type="primary">frlB</name>
    <name evidence="3" type="ORF">MES5069_490025</name>
</gene>
<evidence type="ECO:0000313" key="3">
    <source>
        <dbReference type="EMBL" id="CAH2405722.1"/>
    </source>
</evidence>
<dbReference type="Gene3D" id="3.40.50.12570">
    <property type="match status" value="1"/>
</dbReference>
<reference evidence="3 4" key="1">
    <citation type="submission" date="2022-03" db="EMBL/GenBank/DDBJ databases">
        <authorList>
            <person name="Brunel B."/>
        </authorList>
    </citation>
    <scope>NUCLEOTIDE SEQUENCE [LARGE SCALE GENOMIC DNA]</scope>
    <source>
        <strain evidence="3">STM5069sample</strain>
    </source>
</reference>
<keyword evidence="1" id="KW-0032">Aminotransferase</keyword>
<dbReference type="Proteomes" id="UP001153050">
    <property type="component" value="Unassembled WGS sequence"/>
</dbReference>
<dbReference type="CDD" id="cd05710">
    <property type="entry name" value="SIS_1"/>
    <property type="match status" value="1"/>
</dbReference>
<dbReference type="SUPFAM" id="SSF53697">
    <property type="entry name" value="SIS domain"/>
    <property type="match status" value="1"/>
</dbReference>
<dbReference type="InterPro" id="IPR035490">
    <property type="entry name" value="GlmS/FrlB_SIS"/>
</dbReference>
<dbReference type="PANTHER" id="PTHR10937">
    <property type="entry name" value="GLUCOSAMINE--FRUCTOSE-6-PHOSPHATE AMINOTRANSFERASE, ISOMERIZING"/>
    <property type="match status" value="1"/>
</dbReference>
<sequence>MAAACQLRAGTNSVNETRTLMISALPADIERALNATAGRQFSHLFLVGCGGSLSIMMAGKYFLDRHNGTFACDIYNADEFVCRDPRRLGTGTLVVLCSQTGTTKETVRAANHARARGATTIGMTLDQTSPLARAVDHPIAYQASYTTGKAIDAAYSNYGVLYMLLAGLIDARQDGGLTNDLLISLGHLQPAIERAHRAYADRFEVFAPRFAPREAIYTLASGASYGAAYSHAICVLMEMQWYDSQAIHANEFFHGPFEVVDRDACFIVLLGLDETRSLSERARDFLIKHGSRENILVLDGAELDLSGMSEHIKPYLVPLVFFDTLWRFAYKLAGLRDRPMLEGRRYMKKLSDY</sequence>
<dbReference type="InterPro" id="IPR001347">
    <property type="entry name" value="SIS_dom"/>
</dbReference>
<organism evidence="3 4">
    <name type="scientific">Mesorhizobium escarrei</name>
    <dbReference type="NCBI Taxonomy" id="666018"/>
    <lineage>
        <taxon>Bacteria</taxon>
        <taxon>Pseudomonadati</taxon>
        <taxon>Pseudomonadota</taxon>
        <taxon>Alphaproteobacteria</taxon>
        <taxon>Hyphomicrobiales</taxon>
        <taxon>Phyllobacteriaceae</taxon>
        <taxon>Mesorhizobium</taxon>
    </lineage>
</organism>
<dbReference type="Pfam" id="PF01380">
    <property type="entry name" value="SIS"/>
    <property type="match status" value="1"/>
</dbReference>
<name>A0ABM9E997_9HYPH</name>
<feature type="domain" description="SIS" evidence="2">
    <location>
        <begin position="29"/>
        <end position="174"/>
    </location>
</feature>
<keyword evidence="1" id="KW-0808">Transferase</keyword>
<dbReference type="GO" id="GO:0016787">
    <property type="term" value="F:hydrolase activity"/>
    <property type="evidence" value="ECO:0007669"/>
    <property type="project" value="UniProtKB-KW"/>
</dbReference>
<protein>
    <submittedName>
        <fullName evidence="3">Fructosamine deglycase FrlB</fullName>
        <ecNumber evidence="3">3.5.-.-</ecNumber>
    </submittedName>
</protein>
<keyword evidence="3" id="KW-0378">Hydrolase</keyword>
<dbReference type="Gene3D" id="1.10.10.2240">
    <property type="match status" value="1"/>
</dbReference>
<dbReference type="CDD" id="cd05009">
    <property type="entry name" value="SIS_GlmS_GlmD_2"/>
    <property type="match status" value="1"/>
</dbReference>
<dbReference type="PANTHER" id="PTHR10937:SF14">
    <property type="entry name" value="FRUCTOSELYSINE 6-PHOSPHATE DEGLYCASE"/>
    <property type="match status" value="1"/>
</dbReference>
<dbReference type="InterPro" id="IPR035488">
    <property type="entry name" value="FrlB_SIS"/>
</dbReference>
<accession>A0ABM9E997</accession>
<dbReference type="PROSITE" id="PS51464">
    <property type="entry name" value="SIS"/>
    <property type="match status" value="1"/>
</dbReference>